<dbReference type="SUPFAM" id="SSF111331">
    <property type="entry name" value="NAD kinase/diacylglycerol kinase-like"/>
    <property type="match status" value="1"/>
</dbReference>
<keyword evidence="3 6" id="KW-0418">Kinase</keyword>
<dbReference type="GO" id="GO:0005524">
    <property type="term" value="F:ATP binding"/>
    <property type="evidence" value="ECO:0007669"/>
    <property type="project" value="UniProtKB-KW"/>
</dbReference>
<dbReference type="Gene3D" id="2.60.200.40">
    <property type="match status" value="1"/>
</dbReference>
<dbReference type="GO" id="GO:0005886">
    <property type="term" value="C:plasma membrane"/>
    <property type="evidence" value="ECO:0007669"/>
    <property type="project" value="TreeGrafter"/>
</dbReference>
<dbReference type="OrthoDB" id="9786026at2"/>
<dbReference type="InterPro" id="IPR016064">
    <property type="entry name" value="NAD/diacylglycerol_kinase_sf"/>
</dbReference>
<keyword evidence="4" id="KW-0067">ATP-binding</keyword>
<dbReference type="InterPro" id="IPR017438">
    <property type="entry name" value="ATP-NAD_kinase_N"/>
</dbReference>
<dbReference type="Gene3D" id="3.40.50.10330">
    <property type="entry name" value="Probable inorganic polyphosphate/atp-NAD kinase, domain 1"/>
    <property type="match status" value="1"/>
</dbReference>
<keyword evidence="7" id="KW-1185">Reference proteome</keyword>
<organism evidence="6 7">
    <name type="scientific">Flavobacterium psychrotolerans</name>
    <dbReference type="NCBI Taxonomy" id="2169410"/>
    <lineage>
        <taxon>Bacteria</taxon>
        <taxon>Pseudomonadati</taxon>
        <taxon>Bacteroidota</taxon>
        <taxon>Flavobacteriia</taxon>
        <taxon>Flavobacteriales</taxon>
        <taxon>Flavobacteriaceae</taxon>
        <taxon>Flavobacterium</taxon>
    </lineage>
</organism>
<evidence type="ECO:0000256" key="2">
    <source>
        <dbReference type="ARBA" id="ARBA00022741"/>
    </source>
</evidence>
<keyword evidence="2" id="KW-0547">Nucleotide-binding</keyword>
<evidence type="ECO:0000259" key="5">
    <source>
        <dbReference type="PROSITE" id="PS50146"/>
    </source>
</evidence>
<dbReference type="PROSITE" id="PS50146">
    <property type="entry name" value="DAGK"/>
    <property type="match status" value="1"/>
</dbReference>
<dbReference type="RefSeq" id="WP_116725887.1">
    <property type="nucleotide sequence ID" value="NZ_QCZI01000024.1"/>
</dbReference>
<protein>
    <submittedName>
        <fullName evidence="6">Diacylglycerol kinase</fullName>
    </submittedName>
</protein>
<dbReference type="Proteomes" id="UP000245449">
    <property type="component" value="Unassembled WGS sequence"/>
</dbReference>
<dbReference type="InterPro" id="IPR001206">
    <property type="entry name" value="Diacylglycerol_kinase_cat_dom"/>
</dbReference>
<gene>
    <name evidence="6" type="ORF">DB895_13445</name>
</gene>
<dbReference type="EMBL" id="QCZI01000024">
    <property type="protein sequence ID" value="PWA03944.1"/>
    <property type="molecule type" value="Genomic_DNA"/>
</dbReference>
<evidence type="ECO:0000256" key="4">
    <source>
        <dbReference type="ARBA" id="ARBA00022840"/>
    </source>
</evidence>
<evidence type="ECO:0000256" key="3">
    <source>
        <dbReference type="ARBA" id="ARBA00022777"/>
    </source>
</evidence>
<proteinExistence type="predicted"/>
<evidence type="ECO:0000313" key="7">
    <source>
        <dbReference type="Proteomes" id="UP000245449"/>
    </source>
</evidence>
<dbReference type="InterPro" id="IPR045540">
    <property type="entry name" value="YegS/DAGK_C"/>
</dbReference>
<reference evidence="6 7" key="1">
    <citation type="submission" date="2018-04" db="EMBL/GenBank/DDBJ databases">
        <title>Flavobacterium sp. nov., isolated from glacier ice.</title>
        <authorList>
            <person name="Liu Q."/>
            <person name="Xin Y.-H."/>
        </authorList>
    </citation>
    <scope>NUCLEOTIDE SEQUENCE [LARGE SCALE GENOMIC DNA]</scope>
    <source>
        <strain evidence="6 7">RB1R5</strain>
    </source>
</reference>
<dbReference type="SMART" id="SM00046">
    <property type="entry name" value="DAGKc"/>
    <property type="match status" value="1"/>
</dbReference>
<sequence length="289" mass="31342">MRKNILLVINPISGAIDKSEFIDAALLFSAKRNKSIMVFSTTGEDDISKIKTLYNKHKFERIIIAGGDGTIKMVAEAVENKDVILGILPAGSANGLAMDLDLVVTLEENMAIAFGDSYAEIDIITINGERCLHLSDIGLNAELIKNYEKSSVRGKWGYVLQVFNTLIDMEGLFTATIAANNQKTACVARMIVIANAKKYGTGVVINPSGVMNDGKFELVILKNLDLMIFAQIISGNMPINSEDIEVISTDSATITIASPVPLQIDGEYFGATTQLDIKILPRQIKVATL</sequence>
<comment type="caution">
    <text evidence="6">The sequence shown here is derived from an EMBL/GenBank/DDBJ whole genome shotgun (WGS) entry which is preliminary data.</text>
</comment>
<dbReference type="GO" id="GO:0016301">
    <property type="term" value="F:kinase activity"/>
    <property type="evidence" value="ECO:0007669"/>
    <property type="project" value="UniProtKB-KW"/>
</dbReference>
<feature type="domain" description="DAGKc" evidence="5">
    <location>
        <begin position="1"/>
        <end position="130"/>
    </location>
</feature>
<dbReference type="AlphaFoldDB" id="A0A2U1JG35"/>
<evidence type="ECO:0000313" key="6">
    <source>
        <dbReference type="EMBL" id="PWA03944.1"/>
    </source>
</evidence>
<dbReference type="Pfam" id="PF19279">
    <property type="entry name" value="YegS_C"/>
    <property type="match status" value="1"/>
</dbReference>
<dbReference type="PANTHER" id="PTHR12358:SF106">
    <property type="entry name" value="LIPID KINASE YEGS"/>
    <property type="match status" value="1"/>
</dbReference>
<dbReference type="Pfam" id="PF00781">
    <property type="entry name" value="DAGK_cat"/>
    <property type="match status" value="1"/>
</dbReference>
<keyword evidence="1" id="KW-0808">Transferase</keyword>
<dbReference type="InterPro" id="IPR050187">
    <property type="entry name" value="Lipid_Phosphate_FormReg"/>
</dbReference>
<evidence type="ECO:0000256" key="1">
    <source>
        <dbReference type="ARBA" id="ARBA00022679"/>
    </source>
</evidence>
<accession>A0A2U1JG35</accession>
<name>A0A2U1JG35_9FLAO</name>
<dbReference type="PANTHER" id="PTHR12358">
    <property type="entry name" value="SPHINGOSINE KINASE"/>
    <property type="match status" value="1"/>
</dbReference>